<comment type="caution">
    <text evidence="3">The sequence shown here is derived from an EMBL/GenBank/DDBJ whole genome shotgun (WGS) entry which is preliminary data.</text>
</comment>
<comment type="similarity">
    <text evidence="1">Belongs to the DENND6 family.</text>
</comment>
<sequence length="271" mass="30557">MTDGPSNDQIELNKNFLDGFHNWLYCICVVTFDLELGQALEATYPRNVDLSKQDISNICYLAFPDSNSGCMGDTQYTIRLETSGNEKCPKDYSEYNSKCAKHLQVDCSYFLGYVYFRQVKDITLPRGYLQKSVILLTFLPFTNLFSKICTAIAHEYFENGPDCFQNICSKIGEWPLPMPGSLINLNLLDQDFQLYVPTSADCTVSPSLALVGETKDSNIQTCIEDFNLFEVMQSLLSHIHLLWELVITSEPIVIMASSPAHCSSMVLALTR</sequence>
<evidence type="ECO:0000313" key="4">
    <source>
        <dbReference type="Proteomes" id="UP001152888"/>
    </source>
</evidence>
<dbReference type="InterPro" id="IPR037516">
    <property type="entry name" value="Tripartite_DENN"/>
</dbReference>
<name>A0A9P0PYB2_ACAOB</name>
<dbReference type="OrthoDB" id="10265409at2759"/>
<dbReference type="EMBL" id="CAKOFQ010007545">
    <property type="protein sequence ID" value="CAH2003530.1"/>
    <property type="molecule type" value="Genomic_DNA"/>
</dbReference>
<evidence type="ECO:0000313" key="3">
    <source>
        <dbReference type="EMBL" id="CAH2003530.1"/>
    </source>
</evidence>
<dbReference type="PROSITE" id="PS50211">
    <property type="entry name" value="DENN"/>
    <property type="match status" value="1"/>
</dbReference>
<keyword evidence="4" id="KW-1185">Reference proteome</keyword>
<dbReference type="InterPro" id="IPR018307">
    <property type="entry name" value="ABL9/DENND6_dom"/>
</dbReference>
<gene>
    <name evidence="3" type="ORF">ACAOBT_LOCUS27466</name>
</gene>
<feature type="domain" description="UDENN" evidence="2">
    <location>
        <begin position="25"/>
        <end position="271"/>
    </location>
</feature>
<proteinExistence type="inferred from homology"/>
<evidence type="ECO:0000259" key="2">
    <source>
        <dbReference type="PROSITE" id="PS50211"/>
    </source>
</evidence>
<evidence type="ECO:0000256" key="1">
    <source>
        <dbReference type="ARBA" id="ARBA00007159"/>
    </source>
</evidence>
<dbReference type="PANTHER" id="PTHR13677:SF0">
    <property type="entry name" value="LD41638P"/>
    <property type="match status" value="1"/>
</dbReference>
<dbReference type="Proteomes" id="UP001152888">
    <property type="component" value="Unassembled WGS sequence"/>
</dbReference>
<dbReference type="PANTHER" id="PTHR13677">
    <property type="entry name" value="LD41638P"/>
    <property type="match status" value="1"/>
</dbReference>
<dbReference type="GO" id="GO:0055037">
    <property type="term" value="C:recycling endosome"/>
    <property type="evidence" value="ECO:0007669"/>
    <property type="project" value="TreeGrafter"/>
</dbReference>
<dbReference type="GO" id="GO:0005085">
    <property type="term" value="F:guanyl-nucleotide exchange factor activity"/>
    <property type="evidence" value="ECO:0007669"/>
    <property type="project" value="InterPro"/>
</dbReference>
<protein>
    <recommendedName>
        <fullName evidence="2">UDENN domain-containing protein</fullName>
    </recommendedName>
</protein>
<dbReference type="AlphaFoldDB" id="A0A9P0PYB2"/>
<reference evidence="3" key="1">
    <citation type="submission" date="2022-03" db="EMBL/GenBank/DDBJ databases">
        <authorList>
            <person name="Sayadi A."/>
        </authorList>
    </citation>
    <scope>NUCLEOTIDE SEQUENCE</scope>
</reference>
<organism evidence="3 4">
    <name type="scientific">Acanthoscelides obtectus</name>
    <name type="common">Bean weevil</name>
    <name type="synonym">Bruchus obtectus</name>
    <dbReference type="NCBI Taxonomy" id="200917"/>
    <lineage>
        <taxon>Eukaryota</taxon>
        <taxon>Metazoa</taxon>
        <taxon>Ecdysozoa</taxon>
        <taxon>Arthropoda</taxon>
        <taxon>Hexapoda</taxon>
        <taxon>Insecta</taxon>
        <taxon>Pterygota</taxon>
        <taxon>Neoptera</taxon>
        <taxon>Endopterygota</taxon>
        <taxon>Coleoptera</taxon>
        <taxon>Polyphaga</taxon>
        <taxon>Cucujiformia</taxon>
        <taxon>Chrysomeloidea</taxon>
        <taxon>Chrysomelidae</taxon>
        <taxon>Bruchinae</taxon>
        <taxon>Bruchini</taxon>
        <taxon>Acanthoscelides</taxon>
    </lineage>
</organism>
<dbReference type="InterPro" id="IPR024224">
    <property type="entry name" value="DENND6"/>
</dbReference>
<accession>A0A9P0PYB2</accession>
<dbReference type="Pfam" id="PF09794">
    <property type="entry name" value="Avl9"/>
    <property type="match status" value="1"/>
</dbReference>